<evidence type="ECO:0000313" key="1">
    <source>
        <dbReference type="EMBL" id="MBP2328839.1"/>
    </source>
</evidence>
<sequence length="160" mass="17936">MATLIGATARRIAAWPSTSSGDVGSSIQYGQVDGALVRPQPPQLAVPGQATGERTEIRQRFGHRHSHHQRYQRADGGYLHIVATPDRERETVPFLARTRPDGHVGRRVVGFRVHRVRPVQAQRGREPDVHGVHGTDHFGQRDHLSVQPEAERWLHAHLED</sequence>
<dbReference type="EMBL" id="JAGINW010000001">
    <property type="protein sequence ID" value="MBP2328839.1"/>
    <property type="molecule type" value="Genomic_DNA"/>
</dbReference>
<accession>A0ABS4TXX1</accession>
<organism evidence="1 2">
    <name type="scientific">Kibdelosporangium banguiense</name>
    <dbReference type="NCBI Taxonomy" id="1365924"/>
    <lineage>
        <taxon>Bacteria</taxon>
        <taxon>Bacillati</taxon>
        <taxon>Actinomycetota</taxon>
        <taxon>Actinomycetes</taxon>
        <taxon>Pseudonocardiales</taxon>
        <taxon>Pseudonocardiaceae</taxon>
        <taxon>Kibdelosporangium</taxon>
    </lineage>
</organism>
<comment type="caution">
    <text evidence="1">The sequence shown here is derived from an EMBL/GenBank/DDBJ whole genome shotgun (WGS) entry which is preliminary data.</text>
</comment>
<proteinExistence type="predicted"/>
<name>A0ABS4TXX1_9PSEU</name>
<gene>
    <name evidence="1" type="ORF">JOF56_009224</name>
</gene>
<dbReference type="Proteomes" id="UP001519332">
    <property type="component" value="Unassembled WGS sequence"/>
</dbReference>
<reference evidence="1 2" key="1">
    <citation type="submission" date="2021-03" db="EMBL/GenBank/DDBJ databases">
        <title>Sequencing the genomes of 1000 actinobacteria strains.</title>
        <authorList>
            <person name="Klenk H.-P."/>
        </authorList>
    </citation>
    <scope>NUCLEOTIDE SEQUENCE [LARGE SCALE GENOMIC DNA]</scope>
    <source>
        <strain evidence="1 2">DSM 46670</strain>
    </source>
</reference>
<protein>
    <submittedName>
        <fullName evidence="1">Uncharacterized protein</fullName>
    </submittedName>
</protein>
<evidence type="ECO:0000313" key="2">
    <source>
        <dbReference type="Proteomes" id="UP001519332"/>
    </source>
</evidence>
<keyword evidence="2" id="KW-1185">Reference proteome</keyword>